<keyword evidence="10" id="KW-1185">Reference proteome</keyword>
<accession>A0A9W6L9N1</accession>
<proteinExistence type="predicted"/>
<dbReference type="InterPro" id="IPR037171">
    <property type="entry name" value="NagB/RpiA_transferase-like"/>
</dbReference>
<dbReference type="InterPro" id="IPR009051">
    <property type="entry name" value="Helical_ferredxn"/>
</dbReference>
<dbReference type="InterPro" id="IPR004017">
    <property type="entry name" value="Cys_rich_dom"/>
</dbReference>
<comment type="caution">
    <text evidence="9">The sequence shown here is derived from an EMBL/GenBank/DDBJ whole genome shotgun (WGS) entry which is preliminary data.</text>
</comment>
<sequence length="721" mass="80085">MITTPHNVKEYRGHLKKALKNEFLGTTLDNFATAYKASRAKAFEGIDLENLIQEIAQGKDASIPYLEELFVLFKTRAEAAGVKVHVAHTATEANEIISSIARANGVRKIVKGKSMTAEETFLNTHLEKEGYQVTETDLGEWIIQLRHEGPSHMVMPAIHLSRQQVAELFTKVTGKHQDPDDIDGMVKVARRELRQAYLEADMGITGANFAIAETGTIGLVTNEGNGRLVTTLPRVHVALVGFDKLIPDLKSALRILRALPRNATGQAISTYVTWITGANECVPGPDGRKEMHIVFLDNGRLALAKDPVFSQALRCIRCGACANVCPIYKLVGGHNYGHVYIGAIGLILTYFYHGRENARAIIKNCLNCQACKSVCPTGIDLPHLIKEVYRTVLEVEGKKPVKNVLLNRVLKDRRLFHFLLRRAYLAQKPLAGGGDLIRHLPLFFSKEHGFRSLPVVAKRPLRDAWDRINPRLQNPRYRVALFGGCLVDFVYPEQAEALLKLSGEYNVQLEYPMEQTCCGLPAKMMGENETAREVAIQNLKAIDPADYDYILTLCASCGSHLKENYAKLLADDAGLQVKVRQLRDKVIDFSSFMQNILKVSPEKFVESHKKVAYHSPCHLCRGLHVTKEPRDLMKTAGLEYVPAKDEDVCCGFGGSFSIDFPELSAELLKRKLDNVEATGAEVLVTDCPGCVLQLRGGMDKRGSGKIKVKHIAEVVVENLKK</sequence>
<dbReference type="Gene3D" id="3.40.50.10420">
    <property type="entry name" value="NagB/RpiA/CoA transferase-like"/>
    <property type="match status" value="1"/>
</dbReference>
<evidence type="ECO:0000259" key="8">
    <source>
        <dbReference type="PROSITE" id="PS51379"/>
    </source>
</evidence>
<dbReference type="InterPro" id="IPR017900">
    <property type="entry name" value="4Fe4S_Fe_S_CS"/>
</dbReference>
<dbReference type="PROSITE" id="PS51379">
    <property type="entry name" value="4FE4S_FER_2"/>
    <property type="match status" value="1"/>
</dbReference>
<dbReference type="Pfam" id="PF02589">
    <property type="entry name" value="LUD_dom"/>
    <property type="match status" value="1"/>
</dbReference>
<dbReference type="Pfam" id="PF13183">
    <property type="entry name" value="Fer4_8"/>
    <property type="match status" value="1"/>
</dbReference>
<dbReference type="InterPro" id="IPR004452">
    <property type="entry name" value="LutB/LldF"/>
</dbReference>
<dbReference type="SUPFAM" id="SSF54862">
    <property type="entry name" value="4Fe-4S ferredoxins"/>
    <property type="match status" value="1"/>
</dbReference>
<evidence type="ECO:0000256" key="2">
    <source>
        <dbReference type="ARBA" id="ARBA00022485"/>
    </source>
</evidence>
<dbReference type="InterPro" id="IPR054704">
    <property type="entry name" value="Quin_L_LdhH-like"/>
</dbReference>
<keyword evidence="1" id="KW-0813">Transport</keyword>
<evidence type="ECO:0000256" key="4">
    <source>
        <dbReference type="ARBA" id="ARBA00022737"/>
    </source>
</evidence>
<keyword evidence="5" id="KW-0249">Electron transport</keyword>
<dbReference type="InterPro" id="IPR024185">
    <property type="entry name" value="FTHF_cligase-like_sf"/>
</dbReference>
<dbReference type="EMBL" id="BSDR01000001">
    <property type="protein sequence ID" value="GLI35654.1"/>
    <property type="molecule type" value="Genomic_DNA"/>
</dbReference>
<evidence type="ECO:0000256" key="7">
    <source>
        <dbReference type="ARBA" id="ARBA00023014"/>
    </source>
</evidence>
<keyword evidence="6" id="KW-0408">Iron</keyword>
<dbReference type="SUPFAM" id="SSF100950">
    <property type="entry name" value="NagB/RpiA/CoA transferase-like"/>
    <property type="match status" value="1"/>
</dbReference>
<keyword evidence="3" id="KW-0479">Metal-binding</keyword>
<dbReference type="GO" id="GO:0046872">
    <property type="term" value="F:metal ion binding"/>
    <property type="evidence" value="ECO:0007669"/>
    <property type="project" value="UniProtKB-KW"/>
</dbReference>
<dbReference type="NCBIfam" id="NF045670">
    <property type="entry name" value="quin_L_LdhH"/>
    <property type="match status" value="1"/>
</dbReference>
<evidence type="ECO:0000313" key="10">
    <source>
        <dbReference type="Proteomes" id="UP001144372"/>
    </source>
</evidence>
<dbReference type="PROSITE" id="PS00198">
    <property type="entry name" value="4FE4S_FER_1"/>
    <property type="match status" value="2"/>
</dbReference>
<dbReference type="InterPro" id="IPR017896">
    <property type="entry name" value="4Fe4S_Fe-S-bd"/>
</dbReference>
<evidence type="ECO:0000256" key="6">
    <source>
        <dbReference type="ARBA" id="ARBA00023004"/>
    </source>
</evidence>
<dbReference type="PANTHER" id="PTHR47153:SF2">
    <property type="entry name" value="LACTATE UTILIZATION PROTEIN B"/>
    <property type="match status" value="1"/>
</dbReference>
<keyword evidence="2" id="KW-0004">4Fe-4S</keyword>
<dbReference type="GO" id="GO:0016491">
    <property type="term" value="F:oxidoreductase activity"/>
    <property type="evidence" value="ECO:0007669"/>
    <property type="project" value="UniProtKB-ARBA"/>
</dbReference>
<dbReference type="GO" id="GO:0006089">
    <property type="term" value="P:lactate metabolic process"/>
    <property type="evidence" value="ECO:0007669"/>
    <property type="project" value="InterPro"/>
</dbReference>
<dbReference type="GO" id="GO:0051539">
    <property type="term" value="F:4 iron, 4 sulfur cluster binding"/>
    <property type="evidence" value="ECO:0007669"/>
    <property type="project" value="UniProtKB-KW"/>
</dbReference>
<dbReference type="RefSeq" id="WP_281795655.1">
    <property type="nucleotide sequence ID" value="NZ_BSDR01000001.1"/>
</dbReference>
<keyword evidence="7" id="KW-0411">Iron-sulfur</keyword>
<dbReference type="Pfam" id="PF02754">
    <property type="entry name" value="CCG"/>
    <property type="match status" value="2"/>
</dbReference>
<protein>
    <submittedName>
        <fullName evidence="9">(Fe-S)-binding protein</fullName>
    </submittedName>
</protein>
<gene>
    <name evidence="9" type="ORF">DAMNIGENAA_30870</name>
</gene>
<evidence type="ECO:0000313" key="9">
    <source>
        <dbReference type="EMBL" id="GLI35654.1"/>
    </source>
</evidence>
<evidence type="ECO:0000256" key="5">
    <source>
        <dbReference type="ARBA" id="ARBA00022982"/>
    </source>
</evidence>
<feature type="domain" description="4Fe-4S ferredoxin-type" evidence="8">
    <location>
        <begin position="305"/>
        <end position="335"/>
    </location>
</feature>
<keyword evidence="4" id="KW-0677">Repeat</keyword>
<dbReference type="Gene3D" id="1.10.1060.10">
    <property type="entry name" value="Alpha-helical ferredoxin"/>
    <property type="match status" value="1"/>
</dbReference>
<organism evidence="9 10">
    <name type="scientific">Desulforhabdus amnigena</name>
    <dbReference type="NCBI Taxonomy" id="40218"/>
    <lineage>
        <taxon>Bacteria</taxon>
        <taxon>Pseudomonadati</taxon>
        <taxon>Thermodesulfobacteriota</taxon>
        <taxon>Syntrophobacteria</taxon>
        <taxon>Syntrophobacterales</taxon>
        <taxon>Syntrophobacteraceae</taxon>
        <taxon>Desulforhabdus</taxon>
    </lineage>
</organism>
<evidence type="ECO:0000256" key="3">
    <source>
        <dbReference type="ARBA" id="ARBA00022723"/>
    </source>
</evidence>
<dbReference type="AlphaFoldDB" id="A0A9W6L9N1"/>
<reference evidence="9" key="1">
    <citation type="submission" date="2022-12" db="EMBL/GenBank/DDBJ databases">
        <title>Reference genome sequencing for broad-spectrum identification of bacterial and archaeal isolates by mass spectrometry.</title>
        <authorList>
            <person name="Sekiguchi Y."/>
            <person name="Tourlousse D.M."/>
        </authorList>
    </citation>
    <scope>NUCLEOTIDE SEQUENCE</scope>
    <source>
        <strain evidence="9">ASRB1</strain>
    </source>
</reference>
<dbReference type="Proteomes" id="UP001144372">
    <property type="component" value="Unassembled WGS sequence"/>
</dbReference>
<dbReference type="InterPro" id="IPR003741">
    <property type="entry name" value="LUD_dom"/>
</dbReference>
<name>A0A9W6L9N1_9BACT</name>
<dbReference type="PANTHER" id="PTHR47153">
    <property type="entry name" value="LACTATE UTILIZATION PROTEIN B"/>
    <property type="match status" value="1"/>
</dbReference>
<evidence type="ECO:0000256" key="1">
    <source>
        <dbReference type="ARBA" id="ARBA00022448"/>
    </source>
</evidence>